<feature type="domain" description="UspA" evidence="3">
    <location>
        <begin position="5"/>
        <end position="142"/>
    </location>
</feature>
<evidence type="ECO:0000313" key="4">
    <source>
        <dbReference type="EMBL" id="MFH8546945.1"/>
    </source>
</evidence>
<gene>
    <name evidence="4" type="ORF">ACH4F9_18255</name>
</gene>
<keyword evidence="5" id="KW-1185">Reference proteome</keyword>
<dbReference type="Proteomes" id="UP001610818">
    <property type="component" value="Unassembled WGS sequence"/>
</dbReference>
<feature type="compositionally biased region" description="Basic and acidic residues" evidence="2">
    <location>
        <begin position="49"/>
        <end position="60"/>
    </location>
</feature>
<sequence length="289" mass="30096">MTTRQTITAGVDGSPESLDAARWAADEALRRGLPLHLVHAGGPPAKRTRPPDNDAPDNHVPAHRENNVLDRTVLHIAHTHPTLALLDEEVAGPPVEALLAAARSSALLVVGSRGSGALSRALVGSVALAVAARASCPVALVRASAGSGGPGPASAEGSDHPVVLGLDLDRAGDELLEYAFDAAASREAPLHVVHVWTAPLIPSADAIDPRPEKEHRLAAELAPWRHKFPGTQVTGRLVHGLVGHHVVKAARPAALLVIGRRVPAGPHLGRTTHAALHHARCPVVVVPHY</sequence>
<dbReference type="EMBL" id="JBIRGQ010000003">
    <property type="protein sequence ID" value="MFH8546945.1"/>
    <property type="molecule type" value="Genomic_DNA"/>
</dbReference>
<comment type="similarity">
    <text evidence="1">Belongs to the universal stress protein A family.</text>
</comment>
<dbReference type="InterPro" id="IPR006016">
    <property type="entry name" value="UspA"/>
</dbReference>
<organism evidence="4 5">
    <name type="scientific">Streptomyces longisporoflavus</name>
    <dbReference type="NCBI Taxonomy" id="28044"/>
    <lineage>
        <taxon>Bacteria</taxon>
        <taxon>Bacillati</taxon>
        <taxon>Actinomycetota</taxon>
        <taxon>Actinomycetes</taxon>
        <taxon>Kitasatosporales</taxon>
        <taxon>Streptomycetaceae</taxon>
        <taxon>Streptomyces</taxon>
    </lineage>
</organism>
<feature type="domain" description="UspA" evidence="3">
    <location>
        <begin position="161"/>
        <end position="287"/>
    </location>
</feature>
<evidence type="ECO:0000256" key="2">
    <source>
        <dbReference type="SAM" id="MobiDB-lite"/>
    </source>
</evidence>
<dbReference type="SUPFAM" id="SSF52402">
    <property type="entry name" value="Adenine nucleotide alpha hydrolases-like"/>
    <property type="match status" value="2"/>
</dbReference>
<comment type="caution">
    <text evidence="4">The sequence shown here is derived from an EMBL/GenBank/DDBJ whole genome shotgun (WGS) entry which is preliminary data.</text>
</comment>
<dbReference type="InterPro" id="IPR006015">
    <property type="entry name" value="Universal_stress_UspA"/>
</dbReference>
<evidence type="ECO:0000313" key="5">
    <source>
        <dbReference type="Proteomes" id="UP001610818"/>
    </source>
</evidence>
<dbReference type="PRINTS" id="PR01438">
    <property type="entry name" value="UNVRSLSTRESS"/>
</dbReference>
<dbReference type="Pfam" id="PF00582">
    <property type="entry name" value="Usp"/>
    <property type="match status" value="2"/>
</dbReference>
<accession>A0ABW7QS05</accession>
<evidence type="ECO:0000256" key="1">
    <source>
        <dbReference type="ARBA" id="ARBA00008791"/>
    </source>
</evidence>
<dbReference type="InterPro" id="IPR014729">
    <property type="entry name" value="Rossmann-like_a/b/a_fold"/>
</dbReference>
<feature type="region of interest" description="Disordered" evidence="2">
    <location>
        <begin position="39"/>
        <end position="60"/>
    </location>
</feature>
<protein>
    <submittedName>
        <fullName evidence="4">Universal stress protein</fullName>
    </submittedName>
</protein>
<evidence type="ECO:0000259" key="3">
    <source>
        <dbReference type="Pfam" id="PF00582"/>
    </source>
</evidence>
<reference evidence="4 5" key="1">
    <citation type="submission" date="2024-10" db="EMBL/GenBank/DDBJ databases">
        <title>The Natural Products Discovery Center: Release of the First 8490 Sequenced Strains for Exploring Actinobacteria Biosynthetic Diversity.</title>
        <authorList>
            <person name="Kalkreuter E."/>
            <person name="Kautsar S.A."/>
            <person name="Yang D."/>
            <person name="Bader C.D."/>
            <person name="Teijaro C.N."/>
            <person name="Fluegel L."/>
            <person name="Davis C.M."/>
            <person name="Simpson J.R."/>
            <person name="Lauterbach L."/>
            <person name="Steele A.D."/>
            <person name="Gui C."/>
            <person name="Meng S."/>
            <person name="Li G."/>
            <person name="Viehrig K."/>
            <person name="Ye F."/>
            <person name="Su P."/>
            <person name="Kiefer A.F."/>
            <person name="Nichols A."/>
            <person name="Cepeda A.J."/>
            <person name="Yan W."/>
            <person name="Fan B."/>
            <person name="Jiang Y."/>
            <person name="Adhikari A."/>
            <person name="Zheng C.-J."/>
            <person name="Schuster L."/>
            <person name="Cowan T.M."/>
            <person name="Smanski M.J."/>
            <person name="Chevrette M.G."/>
            <person name="De Carvalho L.P.S."/>
            <person name="Shen B."/>
        </authorList>
    </citation>
    <scope>NUCLEOTIDE SEQUENCE [LARGE SCALE GENOMIC DNA]</scope>
    <source>
        <strain evidence="4 5">NPDC017990</strain>
    </source>
</reference>
<dbReference type="RefSeq" id="WP_397712768.1">
    <property type="nucleotide sequence ID" value="NZ_JBIRGN010000003.1"/>
</dbReference>
<dbReference type="PANTHER" id="PTHR46553:SF3">
    <property type="entry name" value="ADENINE NUCLEOTIDE ALPHA HYDROLASES-LIKE SUPERFAMILY PROTEIN"/>
    <property type="match status" value="1"/>
</dbReference>
<dbReference type="Gene3D" id="3.40.50.620">
    <property type="entry name" value="HUPs"/>
    <property type="match status" value="2"/>
</dbReference>
<dbReference type="PANTHER" id="PTHR46553">
    <property type="entry name" value="ADENINE NUCLEOTIDE ALPHA HYDROLASES-LIKE SUPERFAMILY PROTEIN"/>
    <property type="match status" value="1"/>
</dbReference>
<proteinExistence type="inferred from homology"/>
<name>A0ABW7QS05_9ACTN</name>